<dbReference type="PANTHER" id="PTHR10796:SF92">
    <property type="entry name" value="PATCHED-RELATED, ISOFORM A"/>
    <property type="match status" value="1"/>
</dbReference>
<comment type="caution">
    <text evidence="1">The sequence shown here is derived from an EMBL/GenBank/DDBJ whole genome shotgun (WGS) entry which is preliminary data.</text>
</comment>
<organism evidence="1 2">
    <name type="scientific">Dreissena polymorpha</name>
    <name type="common">Zebra mussel</name>
    <name type="synonym">Mytilus polymorpha</name>
    <dbReference type="NCBI Taxonomy" id="45954"/>
    <lineage>
        <taxon>Eukaryota</taxon>
        <taxon>Metazoa</taxon>
        <taxon>Spiralia</taxon>
        <taxon>Lophotrochozoa</taxon>
        <taxon>Mollusca</taxon>
        <taxon>Bivalvia</taxon>
        <taxon>Autobranchia</taxon>
        <taxon>Heteroconchia</taxon>
        <taxon>Euheterodonta</taxon>
        <taxon>Imparidentia</taxon>
        <taxon>Neoheterodontei</taxon>
        <taxon>Myida</taxon>
        <taxon>Dreissenoidea</taxon>
        <taxon>Dreissenidae</taxon>
        <taxon>Dreissena</taxon>
    </lineage>
</organism>
<evidence type="ECO:0000313" key="2">
    <source>
        <dbReference type="Proteomes" id="UP000828390"/>
    </source>
</evidence>
<sequence>MAASIYGCVNLKQKLLFSQLVSEESYFYKYSQLLKDKFSRQRIVSIVTTHPYSYSDASTKRDPIAVLAKAKSNSYFDPNFEINWLSMYKASASYQNSSEVNFISGLKTFLQAMQYSQFENDVVIDSEETSIKASRVYLMSRDLKDSQEEGKFMLEARENADASEFKCFAYSPFFISFEQFIQILTQTL</sequence>
<dbReference type="GO" id="GO:0016020">
    <property type="term" value="C:membrane"/>
    <property type="evidence" value="ECO:0007669"/>
    <property type="project" value="TreeGrafter"/>
</dbReference>
<proteinExistence type="predicted"/>
<dbReference type="InterPro" id="IPR051697">
    <property type="entry name" value="Patched_domain-protein"/>
</dbReference>
<protein>
    <submittedName>
        <fullName evidence="1">Uncharacterized protein</fullName>
    </submittedName>
</protein>
<keyword evidence="2" id="KW-1185">Reference proteome</keyword>
<name>A0A9D4G0F7_DREPO</name>
<dbReference type="PANTHER" id="PTHR10796">
    <property type="entry name" value="PATCHED-RELATED"/>
    <property type="match status" value="1"/>
</dbReference>
<reference evidence="1" key="1">
    <citation type="journal article" date="2019" name="bioRxiv">
        <title>The Genome of the Zebra Mussel, Dreissena polymorpha: A Resource for Invasive Species Research.</title>
        <authorList>
            <person name="McCartney M.A."/>
            <person name="Auch B."/>
            <person name="Kono T."/>
            <person name="Mallez S."/>
            <person name="Zhang Y."/>
            <person name="Obille A."/>
            <person name="Becker A."/>
            <person name="Abrahante J.E."/>
            <person name="Garbe J."/>
            <person name="Badalamenti J.P."/>
            <person name="Herman A."/>
            <person name="Mangelson H."/>
            <person name="Liachko I."/>
            <person name="Sullivan S."/>
            <person name="Sone E.D."/>
            <person name="Koren S."/>
            <person name="Silverstein K.A.T."/>
            <person name="Beckman K.B."/>
            <person name="Gohl D.M."/>
        </authorList>
    </citation>
    <scope>NUCLEOTIDE SEQUENCE</scope>
    <source>
        <strain evidence="1">Duluth1</strain>
        <tissue evidence="1">Whole animal</tissue>
    </source>
</reference>
<dbReference type="Proteomes" id="UP000828390">
    <property type="component" value="Unassembled WGS sequence"/>
</dbReference>
<dbReference type="AlphaFoldDB" id="A0A9D4G0F7"/>
<accession>A0A9D4G0F7</accession>
<dbReference type="EMBL" id="JAIWYP010000006">
    <property type="protein sequence ID" value="KAH3806516.1"/>
    <property type="molecule type" value="Genomic_DNA"/>
</dbReference>
<gene>
    <name evidence="1" type="ORF">DPMN_134839</name>
</gene>
<reference evidence="1" key="2">
    <citation type="submission" date="2020-11" db="EMBL/GenBank/DDBJ databases">
        <authorList>
            <person name="McCartney M.A."/>
            <person name="Auch B."/>
            <person name="Kono T."/>
            <person name="Mallez S."/>
            <person name="Becker A."/>
            <person name="Gohl D.M."/>
            <person name="Silverstein K.A.T."/>
            <person name="Koren S."/>
            <person name="Bechman K.B."/>
            <person name="Herman A."/>
            <person name="Abrahante J.E."/>
            <person name="Garbe J."/>
        </authorList>
    </citation>
    <scope>NUCLEOTIDE SEQUENCE</scope>
    <source>
        <strain evidence="1">Duluth1</strain>
        <tissue evidence="1">Whole animal</tissue>
    </source>
</reference>
<evidence type="ECO:0000313" key="1">
    <source>
        <dbReference type="EMBL" id="KAH3806516.1"/>
    </source>
</evidence>